<dbReference type="Gene3D" id="1.10.540.10">
    <property type="entry name" value="Acyl-CoA dehydrogenase/oxidase, N-terminal domain"/>
    <property type="match status" value="1"/>
</dbReference>
<dbReference type="Gene3D" id="1.20.140.10">
    <property type="entry name" value="Butyryl-CoA Dehydrogenase, subunit A, domain 3"/>
    <property type="match status" value="1"/>
</dbReference>
<dbReference type="Pfam" id="PF02771">
    <property type="entry name" value="Acyl-CoA_dh_N"/>
    <property type="match status" value="1"/>
</dbReference>
<feature type="domain" description="Acyl-CoA dehydrogenase/oxidase N-terminal" evidence="9">
    <location>
        <begin position="17"/>
        <end position="124"/>
    </location>
</feature>
<dbReference type="Gene3D" id="2.40.110.10">
    <property type="entry name" value="Butyryl-CoA Dehydrogenase, subunit A, domain 2"/>
    <property type="match status" value="1"/>
</dbReference>
<keyword evidence="5 6" id="KW-0560">Oxidoreductase</keyword>
<dbReference type="InterPro" id="IPR009100">
    <property type="entry name" value="AcylCoA_DH/oxidase_NM_dom_sf"/>
</dbReference>
<dbReference type="InterPro" id="IPR006089">
    <property type="entry name" value="Acyl-CoA_DH_CS"/>
</dbReference>
<dbReference type="InterPro" id="IPR009075">
    <property type="entry name" value="AcylCo_DH/oxidase_C"/>
</dbReference>
<proteinExistence type="inferred from homology"/>
<feature type="domain" description="Acyl-CoA dehydrogenase/oxidase C-terminal" evidence="7">
    <location>
        <begin position="235"/>
        <end position="366"/>
    </location>
</feature>
<dbReference type="InterPro" id="IPR052161">
    <property type="entry name" value="Mycobact_Acyl-CoA_DH"/>
</dbReference>
<comment type="caution">
    <text evidence="10">The sequence shown here is derived from an EMBL/GenBank/DDBJ whole genome shotgun (WGS) entry which is preliminary data.</text>
</comment>
<name>A0ABW1A1A0_9ACTN</name>
<dbReference type="GO" id="GO:0016491">
    <property type="term" value="F:oxidoreductase activity"/>
    <property type="evidence" value="ECO:0007669"/>
    <property type="project" value="UniProtKB-KW"/>
</dbReference>
<dbReference type="Proteomes" id="UP001596074">
    <property type="component" value="Unassembled WGS sequence"/>
</dbReference>
<evidence type="ECO:0000256" key="5">
    <source>
        <dbReference type="ARBA" id="ARBA00023002"/>
    </source>
</evidence>
<evidence type="ECO:0000256" key="1">
    <source>
        <dbReference type="ARBA" id="ARBA00001974"/>
    </source>
</evidence>
<reference evidence="11" key="1">
    <citation type="journal article" date="2019" name="Int. J. Syst. Evol. Microbiol.">
        <title>The Global Catalogue of Microorganisms (GCM) 10K type strain sequencing project: providing services to taxonomists for standard genome sequencing and annotation.</title>
        <authorList>
            <consortium name="The Broad Institute Genomics Platform"/>
            <consortium name="The Broad Institute Genome Sequencing Center for Infectious Disease"/>
            <person name="Wu L."/>
            <person name="Ma J."/>
        </authorList>
    </citation>
    <scope>NUCLEOTIDE SEQUENCE [LARGE SCALE GENOMIC DNA]</scope>
    <source>
        <strain evidence="11">KCTC 42087</strain>
    </source>
</reference>
<protein>
    <submittedName>
        <fullName evidence="10">Acyl-CoA dehydrogenase family protein</fullName>
        <ecNumber evidence="10">1.-.-.-</ecNumber>
    </submittedName>
</protein>
<keyword evidence="11" id="KW-1185">Reference proteome</keyword>
<evidence type="ECO:0000256" key="6">
    <source>
        <dbReference type="RuleBase" id="RU362125"/>
    </source>
</evidence>
<dbReference type="SUPFAM" id="SSF56645">
    <property type="entry name" value="Acyl-CoA dehydrogenase NM domain-like"/>
    <property type="match status" value="1"/>
</dbReference>
<dbReference type="EMBL" id="JBHSON010000022">
    <property type="protein sequence ID" value="MFC5747458.1"/>
    <property type="molecule type" value="Genomic_DNA"/>
</dbReference>
<dbReference type="InterPro" id="IPR037069">
    <property type="entry name" value="AcylCoA_DH/ox_N_sf"/>
</dbReference>
<dbReference type="PROSITE" id="PS00072">
    <property type="entry name" value="ACYL_COA_DH_1"/>
    <property type="match status" value="1"/>
</dbReference>
<keyword evidence="4 6" id="KW-0274">FAD</keyword>
<dbReference type="InterPro" id="IPR046373">
    <property type="entry name" value="Acyl-CoA_Oxase/DH_mid-dom_sf"/>
</dbReference>
<dbReference type="Pfam" id="PF02770">
    <property type="entry name" value="Acyl-CoA_dh_M"/>
    <property type="match status" value="1"/>
</dbReference>
<evidence type="ECO:0000256" key="4">
    <source>
        <dbReference type="ARBA" id="ARBA00022827"/>
    </source>
</evidence>
<evidence type="ECO:0000313" key="10">
    <source>
        <dbReference type="EMBL" id="MFC5747458.1"/>
    </source>
</evidence>
<accession>A0ABW1A1A0</accession>
<evidence type="ECO:0000256" key="2">
    <source>
        <dbReference type="ARBA" id="ARBA00009347"/>
    </source>
</evidence>
<sequence length="373" mass="40486">MRVLRDGPAAATEADYRERVRDLCARWREEGRYRPRSDAWLRSFDPGFSRELGALGLIGVSWPRAYGGGGATYRVRLAVTEELLRAGAPVAAHWTADRQVGPVVLRYGSDRLRAELLPRITAGEVVCAIGMSEPDAGSDLASVRTSARPAEGGWLLNGRKTWTSHAHHATHLYVLARTSRGERRHQGLSEFVVDTATPGIEVTPIVDMTGEHHFNEVALTDVFVPAHGLLGEPGNGWRQVTEQLSLERGGPERVLSTYPLVVEILARASGGPADPATAARIGELTARLAALRRLCRTVADALDRGEVPVQEAATLKYLGNRFEQDTVDLARDLGFSDGPLYRPTLLAAPAFALRGGAADLLLDLISRQEGSHD</sequence>
<dbReference type="SUPFAM" id="SSF47203">
    <property type="entry name" value="Acyl-CoA dehydrogenase C-terminal domain-like"/>
    <property type="match status" value="1"/>
</dbReference>
<evidence type="ECO:0000259" key="8">
    <source>
        <dbReference type="Pfam" id="PF02770"/>
    </source>
</evidence>
<gene>
    <name evidence="10" type="ORF">ACFPZN_17650</name>
</gene>
<dbReference type="EC" id="1.-.-.-" evidence="10"/>
<dbReference type="PANTHER" id="PTHR43292">
    <property type="entry name" value="ACYL-COA DEHYDROGENASE"/>
    <property type="match status" value="1"/>
</dbReference>
<feature type="domain" description="Acyl-CoA oxidase/dehydrogenase middle" evidence="8">
    <location>
        <begin position="128"/>
        <end position="220"/>
    </location>
</feature>
<evidence type="ECO:0000259" key="9">
    <source>
        <dbReference type="Pfam" id="PF02771"/>
    </source>
</evidence>
<comment type="similarity">
    <text evidence="2 6">Belongs to the acyl-CoA dehydrogenase family.</text>
</comment>
<dbReference type="PANTHER" id="PTHR43292:SF4">
    <property type="entry name" value="ACYL-COA DEHYDROGENASE FADE34"/>
    <property type="match status" value="1"/>
</dbReference>
<evidence type="ECO:0000256" key="3">
    <source>
        <dbReference type="ARBA" id="ARBA00022630"/>
    </source>
</evidence>
<keyword evidence="3 6" id="KW-0285">Flavoprotein</keyword>
<comment type="cofactor">
    <cofactor evidence="1 6">
        <name>FAD</name>
        <dbReference type="ChEBI" id="CHEBI:57692"/>
    </cofactor>
</comment>
<organism evidence="10 11">
    <name type="scientific">Actinomadura rugatobispora</name>
    <dbReference type="NCBI Taxonomy" id="1994"/>
    <lineage>
        <taxon>Bacteria</taxon>
        <taxon>Bacillati</taxon>
        <taxon>Actinomycetota</taxon>
        <taxon>Actinomycetes</taxon>
        <taxon>Streptosporangiales</taxon>
        <taxon>Thermomonosporaceae</taxon>
        <taxon>Actinomadura</taxon>
    </lineage>
</organism>
<dbReference type="InterPro" id="IPR013786">
    <property type="entry name" value="AcylCoA_DH/ox_N"/>
</dbReference>
<evidence type="ECO:0000259" key="7">
    <source>
        <dbReference type="Pfam" id="PF00441"/>
    </source>
</evidence>
<dbReference type="InterPro" id="IPR036250">
    <property type="entry name" value="AcylCo_DH-like_C"/>
</dbReference>
<evidence type="ECO:0000313" key="11">
    <source>
        <dbReference type="Proteomes" id="UP001596074"/>
    </source>
</evidence>
<dbReference type="Pfam" id="PF00441">
    <property type="entry name" value="Acyl-CoA_dh_1"/>
    <property type="match status" value="1"/>
</dbReference>
<dbReference type="InterPro" id="IPR006091">
    <property type="entry name" value="Acyl-CoA_Oxase/DH_mid-dom"/>
</dbReference>
<dbReference type="RefSeq" id="WP_378283077.1">
    <property type="nucleotide sequence ID" value="NZ_JBHSON010000022.1"/>
</dbReference>